<dbReference type="InterPro" id="IPR043129">
    <property type="entry name" value="ATPase_NBD"/>
</dbReference>
<proteinExistence type="inferred from homology"/>
<keyword evidence="2" id="KW-0808">Transferase</keyword>
<feature type="domain" description="Carbohydrate kinase FGGY C-terminal" evidence="5">
    <location>
        <begin position="261"/>
        <end position="455"/>
    </location>
</feature>
<evidence type="ECO:0000259" key="4">
    <source>
        <dbReference type="Pfam" id="PF00370"/>
    </source>
</evidence>
<keyword evidence="3 6" id="KW-0418">Kinase</keyword>
<evidence type="ECO:0000256" key="1">
    <source>
        <dbReference type="ARBA" id="ARBA00009156"/>
    </source>
</evidence>
<dbReference type="Pfam" id="PF00370">
    <property type="entry name" value="FGGY_N"/>
    <property type="match status" value="1"/>
</dbReference>
<dbReference type="Pfam" id="PF02782">
    <property type="entry name" value="FGGY_C"/>
    <property type="match status" value="1"/>
</dbReference>
<comment type="similarity">
    <text evidence="1">Belongs to the FGGY kinase family.</text>
</comment>
<keyword evidence="7" id="KW-1185">Reference proteome</keyword>
<dbReference type="Gene3D" id="3.30.420.40">
    <property type="match status" value="2"/>
</dbReference>
<protein>
    <submittedName>
        <fullName evidence="6">Carbohydrate kinase</fullName>
    </submittedName>
</protein>
<dbReference type="AlphaFoldDB" id="A0A437LKV2"/>
<dbReference type="InterPro" id="IPR018485">
    <property type="entry name" value="FGGY_C"/>
</dbReference>
<dbReference type="InterPro" id="IPR000577">
    <property type="entry name" value="Carb_kinase_FGGY"/>
</dbReference>
<dbReference type="GO" id="GO:0016301">
    <property type="term" value="F:kinase activity"/>
    <property type="evidence" value="ECO:0007669"/>
    <property type="project" value="UniProtKB-KW"/>
</dbReference>
<evidence type="ECO:0000256" key="3">
    <source>
        <dbReference type="ARBA" id="ARBA00022777"/>
    </source>
</evidence>
<sequence length="514" mass="56139">MKDLLLSLDLGTQSVRALLYDLRGHLVGRAQQVFTDYQRPEPGWMTHDADGFWQAAAACCRRLWAEGHDANRVAGVAVTTQRGSLVPVDAQGRALSPAVIWLDQRRATQLPPLAPWWRAAFRLAGVRGTMDALQRDAEVNWWAQHEPALLARTHRFLLLSGFLHLRLTGEFADSIGSQVAYLPFDYRRHAWARSWDWHWQALALRPDQVPTLHPVGAPIGTVTAAASHATGLPTGTPVLAGAADKACEVLGAGALAPEVGAISYGTTATINLTLPRYVEPEPFVPAYPAAVAGHYSAEVQITRGFWLVSWFKEQFGHPEREAAQTLGVAPEALFDELIADVPPGSLGLTLLPTWGPGIRTPGPEARGAIVGFTEQHTRAHLYRAILEGLAYGLREGRERLERRAGVTLNQLRASGGGAQSNAALQLTADVFRLPVARPHTHETSGLGAAMDAAVGLGLHPDMPTAVAEMTRVARWFEPQPAAADTYERLYREVYRPLYGRLKPTFLRLRAITGR</sequence>
<dbReference type="PIRSF" id="PIRSF000538">
    <property type="entry name" value="GlpK"/>
    <property type="match status" value="1"/>
</dbReference>
<dbReference type="GO" id="GO:0005975">
    <property type="term" value="P:carbohydrate metabolic process"/>
    <property type="evidence" value="ECO:0007669"/>
    <property type="project" value="InterPro"/>
</dbReference>
<dbReference type="PANTHER" id="PTHR43095:SF5">
    <property type="entry name" value="XYLULOSE KINASE"/>
    <property type="match status" value="1"/>
</dbReference>
<dbReference type="OrthoDB" id="9805576at2"/>
<dbReference type="CDD" id="cd07779">
    <property type="entry name" value="ASKHA_NBD_FGGY_YgcE-like"/>
    <property type="match status" value="1"/>
</dbReference>
<comment type="caution">
    <text evidence="6">The sequence shown here is derived from an EMBL/GenBank/DDBJ whole genome shotgun (WGS) entry which is preliminary data.</text>
</comment>
<dbReference type="SUPFAM" id="SSF53067">
    <property type="entry name" value="Actin-like ATPase domain"/>
    <property type="match status" value="2"/>
</dbReference>
<name>A0A437LKV2_9BURK</name>
<gene>
    <name evidence="6" type="ORF">EOD73_08120</name>
</gene>
<dbReference type="InterPro" id="IPR018484">
    <property type="entry name" value="FGGY_N"/>
</dbReference>
<reference evidence="6 7" key="1">
    <citation type="submission" date="2019-01" db="EMBL/GenBank/DDBJ databases">
        <authorList>
            <person name="Chen W.-M."/>
        </authorList>
    </citation>
    <scope>NUCLEOTIDE SEQUENCE [LARGE SCALE GENOMIC DNA]</scope>
    <source>
        <strain evidence="6 7">CCP-18</strain>
    </source>
</reference>
<evidence type="ECO:0000313" key="6">
    <source>
        <dbReference type="EMBL" id="RVT86003.1"/>
    </source>
</evidence>
<feature type="domain" description="Carbohydrate kinase FGGY N-terminal" evidence="4">
    <location>
        <begin position="5"/>
        <end position="251"/>
    </location>
</feature>
<evidence type="ECO:0000259" key="5">
    <source>
        <dbReference type="Pfam" id="PF02782"/>
    </source>
</evidence>
<accession>A0A437LKV2</accession>
<dbReference type="EMBL" id="SACM01000002">
    <property type="protein sequence ID" value="RVT86003.1"/>
    <property type="molecule type" value="Genomic_DNA"/>
</dbReference>
<organism evidence="6 7">
    <name type="scientific">Inhella crocodyli</name>
    <dbReference type="NCBI Taxonomy" id="2499851"/>
    <lineage>
        <taxon>Bacteria</taxon>
        <taxon>Pseudomonadati</taxon>
        <taxon>Pseudomonadota</taxon>
        <taxon>Betaproteobacteria</taxon>
        <taxon>Burkholderiales</taxon>
        <taxon>Sphaerotilaceae</taxon>
        <taxon>Inhella</taxon>
    </lineage>
</organism>
<evidence type="ECO:0000313" key="7">
    <source>
        <dbReference type="Proteomes" id="UP000288587"/>
    </source>
</evidence>
<dbReference type="InterPro" id="IPR050406">
    <property type="entry name" value="FGGY_Carb_Kinase"/>
</dbReference>
<dbReference type="Proteomes" id="UP000288587">
    <property type="component" value="Unassembled WGS sequence"/>
</dbReference>
<dbReference type="PANTHER" id="PTHR43095">
    <property type="entry name" value="SUGAR KINASE"/>
    <property type="match status" value="1"/>
</dbReference>
<evidence type="ECO:0000256" key="2">
    <source>
        <dbReference type="ARBA" id="ARBA00022679"/>
    </source>
</evidence>
<dbReference type="RefSeq" id="WP_127682501.1">
    <property type="nucleotide sequence ID" value="NZ_SACM01000002.1"/>
</dbReference>